<dbReference type="Pfam" id="PF07145">
    <property type="entry name" value="PAM2"/>
    <property type="match status" value="1"/>
</dbReference>
<dbReference type="GO" id="GO:0045947">
    <property type="term" value="P:negative regulation of translational initiation"/>
    <property type="evidence" value="ECO:0007669"/>
    <property type="project" value="InterPro"/>
</dbReference>
<evidence type="ECO:0000256" key="2">
    <source>
        <dbReference type="ARBA" id="ARBA00022843"/>
    </source>
</evidence>
<dbReference type="PANTHER" id="PTHR13154:SF6">
    <property type="entry name" value="GEO05078P1"/>
    <property type="match status" value="1"/>
</dbReference>
<organism evidence="5 6">
    <name type="scientific">Magallana gigas</name>
    <name type="common">Pacific oyster</name>
    <name type="synonym">Crassostrea gigas</name>
    <dbReference type="NCBI Taxonomy" id="29159"/>
    <lineage>
        <taxon>Eukaryota</taxon>
        <taxon>Metazoa</taxon>
        <taxon>Spiralia</taxon>
        <taxon>Lophotrochozoa</taxon>
        <taxon>Mollusca</taxon>
        <taxon>Bivalvia</taxon>
        <taxon>Autobranchia</taxon>
        <taxon>Pteriomorphia</taxon>
        <taxon>Ostreida</taxon>
        <taxon>Ostreoidea</taxon>
        <taxon>Ostreidae</taxon>
        <taxon>Magallana</taxon>
    </lineage>
</organism>
<dbReference type="InterPro" id="IPR009818">
    <property type="entry name" value="PAM2_motif"/>
</dbReference>
<name>A0A8W8IG13_MAGGI</name>
<keyword evidence="6" id="KW-1185">Reference proteome</keyword>
<dbReference type="InterPro" id="IPR040396">
    <property type="entry name" value="PAIP2-like"/>
</dbReference>
<protein>
    <recommendedName>
        <fullName evidence="7">Polyadenylate-binding protein-interacting protein 2B</fullName>
    </recommendedName>
</protein>
<evidence type="ECO:0000256" key="4">
    <source>
        <dbReference type="SAM" id="MobiDB-lite"/>
    </source>
</evidence>
<dbReference type="GO" id="GO:0005737">
    <property type="term" value="C:cytoplasm"/>
    <property type="evidence" value="ECO:0007669"/>
    <property type="project" value="TreeGrafter"/>
</dbReference>
<evidence type="ECO:0000256" key="3">
    <source>
        <dbReference type="ARBA" id="ARBA00022845"/>
    </source>
</evidence>
<evidence type="ECO:0008006" key="7">
    <source>
        <dbReference type="Google" id="ProtNLM"/>
    </source>
</evidence>
<keyword evidence="2" id="KW-0832">Ubl conjugation</keyword>
<comment type="similarity">
    <text evidence="1">Belongs to the PAIP2 family.</text>
</comment>
<evidence type="ECO:0000256" key="1">
    <source>
        <dbReference type="ARBA" id="ARBA00006858"/>
    </source>
</evidence>
<dbReference type="EnsemblMetazoa" id="G14091.3">
    <property type="protein sequence ID" value="G14091.3:cds"/>
    <property type="gene ID" value="G14091"/>
</dbReference>
<reference evidence="5" key="1">
    <citation type="submission" date="2022-08" db="UniProtKB">
        <authorList>
            <consortium name="EnsemblMetazoa"/>
        </authorList>
    </citation>
    <scope>IDENTIFICATION</scope>
    <source>
        <strain evidence="5">05x7-T-G4-1.051#20</strain>
    </source>
</reference>
<dbReference type="AlphaFoldDB" id="A0A8W8IG13"/>
<evidence type="ECO:0000313" key="6">
    <source>
        <dbReference type="Proteomes" id="UP000005408"/>
    </source>
</evidence>
<proteinExistence type="inferred from homology"/>
<keyword evidence="3" id="KW-0810">Translation regulation</keyword>
<dbReference type="Proteomes" id="UP000005408">
    <property type="component" value="Unassembled WGS sequence"/>
</dbReference>
<sequence length="118" mass="13998">SIRSKMNMKLPAYLQDEVENLVPFGNEDLDFSEFEWMADQELEEFDRQVEEEYWEGEFIEACFEEMLQEEEEREMIFFSSSYPDHSHSTMDSHNKVFSSKLNPDAPEFVPTTHKKGKA</sequence>
<accession>A0A8W8IG13</accession>
<evidence type="ECO:0000313" key="5">
    <source>
        <dbReference type="EnsemblMetazoa" id="G14091.3:cds"/>
    </source>
</evidence>
<dbReference type="PANTHER" id="PTHR13154">
    <property type="entry name" value="POLYADENYLATE-BINDING PROTEIN-INTERACTING PROTEIN 2"/>
    <property type="match status" value="1"/>
</dbReference>
<feature type="region of interest" description="Disordered" evidence="4">
    <location>
        <begin position="89"/>
        <end position="118"/>
    </location>
</feature>
<dbReference type="GO" id="GO:0000900">
    <property type="term" value="F:mRNA regulatory element binding translation repressor activity"/>
    <property type="evidence" value="ECO:0007669"/>
    <property type="project" value="InterPro"/>
</dbReference>
<dbReference type="EnsemblMetazoa" id="G14091.2">
    <property type="protein sequence ID" value="G14091.2:cds"/>
    <property type="gene ID" value="G14091"/>
</dbReference>